<keyword evidence="15" id="KW-1185">Reference proteome</keyword>
<dbReference type="AlphaFoldDB" id="D7CUR7"/>
<accession>D7CUR7</accession>
<evidence type="ECO:0000256" key="7">
    <source>
        <dbReference type="ARBA" id="ARBA00022898"/>
    </source>
</evidence>
<keyword evidence="7" id="KW-0663">Pyridoxal phosphate</keyword>
<evidence type="ECO:0000256" key="6">
    <source>
        <dbReference type="ARBA" id="ARBA00022723"/>
    </source>
</evidence>
<evidence type="ECO:0000256" key="9">
    <source>
        <dbReference type="ARBA" id="ARBA00023004"/>
    </source>
</evidence>
<reference evidence="14 15" key="2">
    <citation type="journal article" date="2011" name="Stand. Genomic Sci.">
        <title>Complete genome sequence of Truepera radiovictrix type strain (RQ-24).</title>
        <authorList>
            <person name="Ivanova N."/>
            <person name="Rohde C."/>
            <person name="Munk C."/>
            <person name="Nolan M."/>
            <person name="Lucas S."/>
            <person name="Del Rio T.G."/>
            <person name="Tice H."/>
            <person name="Deshpande S."/>
            <person name="Cheng J.F."/>
            <person name="Tapia R."/>
            <person name="Han C."/>
            <person name="Goodwin L."/>
            <person name="Pitluck S."/>
            <person name="Liolios K."/>
            <person name="Mavromatis K."/>
            <person name="Mikhailova N."/>
            <person name="Pati A."/>
            <person name="Chen A."/>
            <person name="Palaniappan K."/>
            <person name="Land M."/>
            <person name="Hauser L."/>
            <person name="Chang Y.J."/>
            <person name="Jeffries C.D."/>
            <person name="Brambilla E."/>
            <person name="Rohde M."/>
            <person name="Goker M."/>
            <person name="Tindall B.J."/>
            <person name="Woyke T."/>
            <person name="Bristow J."/>
            <person name="Eisen J.A."/>
            <person name="Markowitz V."/>
            <person name="Hugenholtz P."/>
            <person name="Kyrpides N.C."/>
            <person name="Klenk H.P."/>
            <person name="Lapidus A."/>
        </authorList>
    </citation>
    <scope>NUCLEOTIDE SEQUENCE [LARGE SCALE GENOMIC DNA]</scope>
    <source>
        <strain evidence="15">DSM 17093 / CIP 108686 / LMG 22925 / RQ-24</strain>
    </source>
</reference>
<dbReference type="PANTHER" id="PTHR31528:SF1">
    <property type="entry name" value="4-AMINO-5-HYDROXYMETHYL-2-METHYLPYRIMIDINE PHOSPHATE SYNTHASE THI11-RELATED"/>
    <property type="match status" value="1"/>
</dbReference>
<keyword evidence="12" id="KW-0732">Signal</keyword>
<evidence type="ECO:0000256" key="3">
    <source>
        <dbReference type="ARBA" id="ARBA00009406"/>
    </source>
</evidence>
<dbReference type="InterPro" id="IPR027939">
    <property type="entry name" value="NMT1/THI5"/>
</dbReference>
<dbReference type="SUPFAM" id="SSF53850">
    <property type="entry name" value="Periplasmic binding protein-like II"/>
    <property type="match status" value="1"/>
</dbReference>
<keyword evidence="8" id="KW-0784">Thiamine biosynthesis</keyword>
<dbReference type="OrthoDB" id="9180959at2"/>
<evidence type="ECO:0000313" key="14">
    <source>
        <dbReference type="EMBL" id="ADI14058.1"/>
    </source>
</evidence>
<sequence length="352" mass="37779">MNRPLAKALCLTLLAASPAAFAQDLIPVTFQSKWFPQAQFAGYFVAQEKGFYAEEGLSVTVLDGGNVNPTVQVASGNADFGTDWIANMLVQREQGLEVVQIAQIFQDAGYRMVALSDSGIETFADLAGRTVGVWGFGNEFVSQAIFAAEDLTSDLDPTVTNPDVRAVVYAFDPSLVFPNEVEVASAMTYNELNQIVGLGYPLESLNVLDPAEIDAALLEDLIFTTPALLEAEDFKGSGVSGREVAERFLRATIRGWEYAVENQAEAVEIVLGFCGDTCAGSGATQSPQIHQTWQMARVAELVMPDENTAVGAIDREAFGRSVELLVQVGLIAEPVSFEEVVDTSVYEAVAGP</sequence>
<evidence type="ECO:0000256" key="11">
    <source>
        <dbReference type="ARBA" id="ARBA00048179"/>
    </source>
</evidence>
<dbReference type="Pfam" id="PF09084">
    <property type="entry name" value="NMT1"/>
    <property type="match status" value="1"/>
</dbReference>
<dbReference type="Gene3D" id="3.40.190.10">
    <property type="entry name" value="Periplasmic binding protein-like II"/>
    <property type="match status" value="2"/>
</dbReference>
<reference evidence="15" key="1">
    <citation type="submission" date="2010-05" db="EMBL/GenBank/DDBJ databases">
        <title>The complete genome of Truepera radiovictris DSM 17093.</title>
        <authorList>
            <consortium name="US DOE Joint Genome Institute (JGI-PGF)"/>
            <person name="Lucas S."/>
            <person name="Copeland A."/>
            <person name="Lapidus A."/>
            <person name="Glavina del Rio T."/>
            <person name="Dalin E."/>
            <person name="Tice H."/>
            <person name="Bruce D."/>
            <person name="Goodwin L."/>
            <person name="Pitluck S."/>
            <person name="Kyrpides N."/>
            <person name="Mavromatis K."/>
            <person name="Ovchinnikova G."/>
            <person name="Munk A.C."/>
            <person name="Detter J.C."/>
            <person name="Han C."/>
            <person name="Tapia R."/>
            <person name="Land M."/>
            <person name="Hauser L."/>
            <person name="Markowitz V."/>
            <person name="Cheng J.-F."/>
            <person name="Hugenholtz P."/>
            <person name="Woyke T."/>
            <person name="Wu D."/>
            <person name="Tindall B."/>
            <person name="Pomrenke H.G."/>
            <person name="Brambilla E."/>
            <person name="Klenk H.-P."/>
            <person name="Eisen J.A."/>
        </authorList>
    </citation>
    <scope>NUCLEOTIDE SEQUENCE [LARGE SCALE GENOMIC DNA]</scope>
    <source>
        <strain evidence="15">DSM 17093 / CIP 108686 / LMG 22925 / RQ-24</strain>
    </source>
</reference>
<dbReference type="STRING" id="649638.Trad_0925"/>
<comment type="pathway">
    <text evidence="2">Cofactor biosynthesis; thiamine diphosphate biosynthesis.</text>
</comment>
<evidence type="ECO:0000256" key="8">
    <source>
        <dbReference type="ARBA" id="ARBA00022977"/>
    </source>
</evidence>
<keyword evidence="9" id="KW-0408">Iron</keyword>
<evidence type="ECO:0000256" key="2">
    <source>
        <dbReference type="ARBA" id="ARBA00004948"/>
    </source>
</evidence>
<dbReference type="HOGENOM" id="CLU_028871_1_3_0"/>
<dbReference type="RefSeq" id="WP_013177430.1">
    <property type="nucleotide sequence ID" value="NC_014221.1"/>
</dbReference>
<proteinExistence type="inferred from homology"/>
<evidence type="ECO:0000256" key="1">
    <source>
        <dbReference type="ARBA" id="ARBA00003469"/>
    </source>
</evidence>
<dbReference type="Proteomes" id="UP000000379">
    <property type="component" value="Chromosome"/>
</dbReference>
<dbReference type="GO" id="GO:0046872">
    <property type="term" value="F:metal ion binding"/>
    <property type="evidence" value="ECO:0007669"/>
    <property type="project" value="UniProtKB-KW"/>
</dbReference>
<protein>
    <recommendedName>
        <fullName evidence="10">Thiamine pyrimidine synthase</fullName>
    </recommendedName>
</protein>
<name>D7CUR7_TRURR</name>
<evidence type="ECO:0000256" key="5">
    <source>
        <dbReference type="ARBA" id="ARBA00022679"/>
    </source>
</evidence>
<evidence type="ECO:0000256" key="4">
    <source>
        <dbReference type="ARBA" id="ARBA00011738"/>
    </source>
</evidence>
<evidence type="ECO:0000256" key="10">
    <source>
        <dbReference type="ARBA" id="ARBA00033171"/>
    </source>
</evidence>
<dbReference type="GO" id="GO:0009228">
    <property type="term" value="P:thiamine biosynthetic process"/>
    <property type="evidence" value="ECO:0007669"/>
    <property type="project" value="UniProtKB-KW"/>
</dbReference>
<dbReference type="GO" id="GO:0016740">
    <property type="term" value="F:transferase activity"/>
    <property type="evidence" value="ECO:0007669"/>
    <property type="project" value="UniProtKB-KW"/>
</dbReference>
<dbReference type="eggNOG" id="COG0715">
    <property type="taxonomic scope" value="Bacteria"/>
</dbReference>
<keyword evidence="5" id="KW-0808">Transferase</keyword>
<comment type="function">
    <text evidence="1">Responsible for the formation of the pyrimidine heterocycle in the thiamine biosynthesis pathway. Catalyzes the formation of hydroxymethylpyrimidine phosphate (HMP-P) from histidine and pyridoxal phosphate (PLP). The protein uses PLP and the active site histidine to form HMP-P, generating an inactive enzyme. The enzyme can only undergo a single turnover, which suggests it is a suicide enzyme.</text>
</comment>
<organism evidence="14 15">
    <name type="scientific">Truepera radiovictrix (strain DSM 17093 / CIP 108686 / LMG 22925 / RQ-24)</name>
    <dbReference type="NCBI Taxonomy" id="649638"/>
    <lineage>
        <taxon>Bacteria</taxon>
        <taxon>Thermotogati</taxon>
        <taxon>Deinococcota</taxon>
        <taxon>Deinococci</taxon>
        <taxon>Trueperales</taxon>
        <taxon>Trueperaceae</taxon>
        <taxon>Truepera</taxon>
    </lineage>
</organism>
<feature type="chain" id="PRO_5003094460" description="Thiamine pyrimidine synthase" evidence="12">
    <location>
        <begin position="23"/>
        <end position="352"/>
    </location>
</feature>
<comment type="catalytic activity">
    <reaction evidence="11">
        <text>N(6)-(pyridoxal phosphate)-L-lysyl-[4-amino-5-hydroxymethyl-2-methylpyrimidine phosphate synthase] + L-histidyl-[4-amino-5-hydroxymethyl-2-methylpyrimidine phosphate synthase] + 2 Fe(3+) + 4 H2O = L-lysyl-[4-amino-5-hydroxymethyl-2-methylpyrimidine phosphate synthase] + (2S)-2-amino-5-hydroxy-4-oxopentanoyl-[4-amino-5-hydroxymethyl-2-methylpyrimidine phosphate synthase] + 4-amino-2-methyl-5-(phosphooxymethyl)pyrimidine + 3-oxopropanoate + 2 Fe(2+) + 2 H(+)</text>
        <dbReference type="Rhea" id="RHEA:65756"/>
        <dbReference type="Rhea" id="RHEA-COMP:16892"/>
        <dbReference type="Rhea" id="RHEA-COMP:16893"/>
        <dbReference type="Rhea" id="RHEA-COMP:16894"/>
        <dbReference type="Rhea" id="RHEA-COMP:16895"/>
        <dbReference type="ChEBI" id="CHEBI:15377"/>
        <dbReference type="ChEBI" id="CHEBI:15378"/>
        <dbReference type="ChEBI" id="CHEBI:29033"/>
        <dbReference type="ChEBI" id="CHEBI:29034"/>
        <dbReference type="ChEBI" id="CHEBI:29969"/>
        <dbReference type="ChEBI" id="CHEBI:29979"/>
        <dbReference type="ChEBI" id="CHEBI:33190"/>
        <dbReference type="ChEBI" id="CHEBI:58354"/>
        <dbReference type="ChEBI" id="CHEBI:143915"/>
        <dbReference type="ChEBI" id="CHEBI:157692"/>
    </reaction>
    <physiologicalReaction direction="left-to-right" evidence="11">
        <dbReference type="Rhea" id="RHEA:65757"/>
    </physiologicalReaction>
</comment>
<comment type="similarity">
    <text evidence="3">Belongs to the NMT1/THI5 family.</text>
</comment>
<feature type="domain" description="SsuA/THI5-like" evidence="13">
    <location>
        <begin position="38"/>
        <end position="266"/>
    </location>
</feature>
<evidence type="ECO:0000259" key="13">
    <source>
        <dbReference type="Pfam" id="PF09084"/>
    </source>
</evidence>
<dbReference type="PANTHER" id="PTHR31528">
    <property type="entry name" value="4-AMINO-5-HYDROXYMETHYL-2-METHYLPYRIMIDINE PHOSPHATE SYNTHASE THI11-RELATED"/>
    <property type="match status" value="1"/>
</dbReference>
<comment type="subunit">
    <text evidence="4">Homodimer.</text>
</comment>
<evidence type="ECO:0000256" key="12">
    <source>
        <dbReference type="SAM" id="SignalP"/>
    </source>
</evidence>
<dbReference type="InterPro" id="IPR015168">
    <property type="entry name" value="SsuA/THI5"/>
</dbReference>
<gene>
    <name evidence="14" type="ordered locus">Trad_0925</name>
</gene>
<dbReference type="KEGG" id="tra:Trad_0925"/>
<feature type="signal peptide" evidence="12">
    <location>
        <begin position="1"/>
        <end position="22"/>
    </location>
</feature>
<dbReference type="EMBL" id="CP002049">
    <property type="protein sequence ID" value="ADI14058.1"/>
    <property type="molecule type" value="Genomic_DNA"/>
</dbReference>
<evidence type="ECO:0000313" key="15">
    <source>
        <dbReference type="Proteomes" id="UP000000379"/>
    </source>
</evidence>
<keyword evidence="6" id="KW-0479">Metal-binding</keyword>